<dbReference type="EMBL" id="JAPHNL010000190">
    <property type="protein sequence ID" value="MCX3061345.1"/>
    <property type="molecule type" value="Genomic_DNA"/>
</dbReference>
<dbReference type="RefSeq" id="WP_266600633.1">
    <property type="nucleotide sequence ID" value="NZ_JAPHNL010000190.1"/>
</dbReference>
<proteinExistence type="predicted"/>
<protein>
    <submittedName>
        <fullName evidence="1">Uncharacterized protein</fullName>
    </submittedName>
</protein>
<reference evidence="1" key="1">
    <citation type="submission" date="2022-10" db="EMBL/GenBank/DDBJ databases">
        <title>Streptomyces beihaiensis sp. nov., a chitin degrading actinobacterium, isolated from shrimp pond soil.</title>
        <authorList>
            <person name="Xie J."/>
            <person name="Shen N."/>
        </authorList>
    </citation>
    <scope>NUCLEOTIDE SEQUENCE</scope>
    <source>
        <strain evidence="1">GXMU-J5</strain>
    </source>
</reference>
<evidence type="ECO:0000313" key="2">
    <source>
        <dbReference type="Proteomes" id="UP001163064"/>
    </source>
</evidence>
<accession>A0ABT3TZ55</accession>
<evidence type="ECO:0000313" key="1">
    <source>
        <dbReference type="EMBL" id="MCX3061345.1"/>
    </source>
</evidence>
<dbReference type="Proteomes" id="UP001163064">
    <property type="component" value="Unassembled WGS sequence"/>
</dbReference>
<gene>
    <name evidence="1" type="ORF">OFY01_16575</name>
</gene>
<name>A0ABT3TZ55_9ACTN</name>
<organism evidence="1 2">
    <name type="scientific">Streptomyces beihaiensis</name>
    <dbReference type="NCBI Taxonomy" id="2984495"/>
    <lineage>
        <taxon>Bacteria</taxon>
        <taxon>Bacillati</taxon>
        <taxon>Actinomycetota</taxon>
        <taxon>Actinomycetes</taxon>
        <taxon>Kitasatosporales</taxon>
        <taxon>Streptomycetaceae</taxon>
        <taxon>Streptomyces</taxon>
    </lineage>
</organism>
<keyword evidence="2" id="KW-1185">Reference proteome</keyword>
<sequence>MFVGAFDAGREGHESALYKVMETPHGPLFRGFRRMFQTVIDGAERVI</sequence>
<comment type="caution">
    <text evidence="1">The sequence shown here is derived from an EMBL/GenBank/DDBJ whole genome shotgun (WGS) entry which is preliminary data.</text>
</comment>